<comment type="caution">
    <text evidence="7">The sequence shown here is derived from an EMBL/GenBank/DDBJ whole genome shotgun (WGS) entry which is preliminary data.</text>
</comment>
<dbReference type="PANTHER" id="PTHR10644">
    <property type="entry name" value="DNA REPAIR/RNA PROCESSING CPSF FAMILY"/>
    <property type="match status" value="1"/>
</dbReference>
<keyword evidence="2" id="KW-0539">Nucleus</keyword>
<proteinExistence type="predicted"/>
<accession>A0AAV7YV22</accession>
<gene>
    <name evidence="7" type="ORF">M0812_22305</name>
</gene>
<dbReference type="GO" id="GO:0003676">
    <property type="term" value="F:nucleic acid binding"/>
    <property type="evidence" value="ECO:0007669"/>
    <property type="project" value="InterPro"/>
</dbReference>
<dbReference type="InterPro" id="IPR058543">
    <property type="entry name" value="Beta-prop_RSE1/DDB1/CPSF1_2nd"/>
</dbReference>
<evidence type="ECO:0000259" key="5">
    <source>
        <dbReference type="Pfam" id="PF10433"/>
    </source>
</evidence>
<evidence type="ECO:0000313" key="8">
    <source>
        <dbReference type="Proteomes" id="UP001146793"/>
    </source>
</evidence>
<dbReference type="InterPro" id="IPR018846">
    <property type="entry name" value="Beta-prop_RSE1/DDB1/CPSF1_1st"/>
</dbReference>
<dbReference type="InterPro" id="IPR050358">
    <property type="entry name" value="RSE1/DDB1/CFT1"/>
</dbReference>
<comment type="subcellular location">
    <subcellularLocation>
        <location evidence="1">Nucleus</location>
    </subcellularLocation>
</comment>
<feature type="domain" description="RSE1/DDB1/CPSF1 C-terminal" evidence="4">
    <location>
        <begin position="901"/>
        <end position="1228"/>
    </location>
</feature>
<reference evidence="7" key="1">
    <citation type="submission" date="2022-08" db="EMBL/GenBank/DDBJ databases">
        <title>Novel sulphate-reducing endosymbionts in the free-living metamonad Anaeramoeba.</title>
        <authorList>
            <person name="Jerlstrom-Hultqvist J."/>
            <person name="Cepicka I."/>
            <person name="Gallot-Lavallee L."/>
            <person name="Salas-Leiva D."/>
            <person name="Curtis B.A."/>
            <person name="Zahonova K."/>
            <person name="Pipaliya S."/>
            <person name="Dacks J."/>
            <person name="Roger A.J."/>
        </authorList>
    </citation>
    <scope>NUCLEOTIDE SEQUENCE</scope>
    <source>
        <strain evidence="7">Busselton2</strain>
    </source>
</reference>
<dbReference type="InterPro" id="IPR036322">
    <property type="entry name" value="WD40_repeat_dom_sf"/>
</dbReference>
<dbReference type="InterPro" id="IPR015943">
    <property type="entry name" value="WD40/YVTN_repeat-like_dom_sf"/>
</dbReference>
<dbReference type="Pfam" id="PF10433">
    <property type="entry name" value="Beta-prop_RSE1_1st"/>
    <property type="match status" value="1"/>
</dbReference>
<evidence type="ECO:0000313" key="7">
    <source>
        <dbReference type="EMBL" id="KAJ3433349.1"/>
    </source>
</evidence>
<feature type="domain" description="RSE1/DDB1/CPSF1 second beta-propeller" evidence="6">
    <location>
        <begin position="454"/>
        <end position="832"/>
    </location>
</feature>
<dbReference type="Pfam" id="PF03178">
    <property type="entry name" value="CPSF_A"/>
    <property type="match status" value="1"/>
</dbReference>
<name>A0AAV7YV22_9EUKA</name>
<dbReference type="SUPFAM" id="SSF50978">
    <property type="entry name" value="WD40 repeat-like"/>
    <property type="match status" value="1"/>
</dbReference>
<evidence type="ECO:0000259" key="6">
    <source>
        <dbReference type="Pfam" id="PF23726"/>
    </source>
</evidence>
<dbReference type="AlphaFoldDB" id="A0AAV7YV22"/>
<dbReference type="Pfam" id="PF23726">
    <property type="entry name" value="Beta-prop_RSE1_2nd"/>
    <property type="match status" value="1"/>
</dbReference>
<feature type="region of interest" description="Disordered" evidence="3">
    <location>
        <begin position="694"/>
        <end position="717"/>
    </location>
</feature>
<dbReference type="GO" id="GO:0005634">
    <property type="term" value="C:nucleus"/>
    <property type="evidence" value="ECO:0007669"/>
    <property type="project" value="UniProtKB-SubCell"/>
</dbReference>
<dbReference type="Gene3D" id="1.10.150.910">
    <property type="match status" value="1"/>
</dbReference>
<sequence>MAFYHLTLQQPTSILQSIKGNFIQAGKEDLVVSNGRVLTLYCLASHSLIETTNLDTFGFIKSVCLLRLPSEDRDLIAVLSDGGFLSLIKFNSHNQKLDCVLQQKVTEKGFKRTQPGQMMISQKQTLLISAIESSLLALTIQKANSKYSIEKTISFKSQRLCSFFLDVCWSSLNDTFFTIEIDCKNSIGTTNLVEYQIGNQFQNIQEKKRTIIDKTSNLIINVPNNEKFKINGGLIMCAEEKVSYFNQSQQEEKSISIPIRENCKQLQKCQNINCGIYCFSEESESNFLKYHFLLQNDLGDLYKLILTFDSNSSINNLTISYFDTIPISTDLILIGKNYLFSSSNFSTHFYYKITNWGNKIENEMYPTNEEEIKMYRLNDELKSLNLINDLVNISPLIDCQISQIQSQIETNQSIISRDHFKTNIYCLTGTSMNSTVQMLEYGIPITELNDFKIPIEDKPTGIWTLKSKIFDQFHEYLIISFSSFTLLFQINGKKLIPILETNLLDLTVQTLQIQLMLDNSVIQIYPNGIRHMKQNEVVNWSPLNQQKIDHCVTNPIQIAISINNTYLAYFELLKDGNLPEIEKIEFQNICSMDLITNFNFTQINPKENDNIKNQKENINNNMEIETEKDINLNTINFNHYKSPFLIIGTNNNYLFIVSLFENAILHTITSITLESKPESISLIKINTSLDSLQNDGNSNRQQFNNKNNVNNDQKNDNNNHNDCTYFLNIGLENGILIQYLFNKSNIILNKPIFHQLNTNENKKFKFIKCQTQNENSIILISDSIWLISFINNKFLLAPLNNLEIEDLASFNQKEITEGFFGINSENILKYFSIEQNNKKFQESIIKLKNTPRKMITHQKTGTMFIILRDFIKTKNLENKNEQDYENEKALNKEKRKDIWDSKILIIHPNEPNNFLYQQFLEKDEIGYSISILENKNIYYLVVGSACSVTLKPRSCKHGYITIFKIVNDSQLKFITKIKVPNIPYCLQVKNNHIIAGIGSSLIIFQFIRNQIFIKTEFNNNNSNNDNNNDKLLNFVVSLSIEKDLIFVGDITKSIFIFQYSNNKLKLYAKDNVPRFITTHLTSKNLLFAGDKFGNLLIYKIPEKKLSNNNFNFLNQKLSLSSTFLSNDLLNDSLSLNLDKIGYFHIGEMINSIQQIQFGGSNLIFYSTILGTFGILIDITSNIQINFFSQLQMLLKKKIKTVSGNDNLDWRSYYFPHKGIIDGDFSELFFTLKEKDQLAIAEKMEIPLIEILKQLQNMRNKIL</sequence>
<protein>
    <submittedName>
        <fullName evidence="7">Splicing factor 3b subunit</fullName>
    </submittedName>
</protein>
<evidence type="ECO:0000256" key="3">
    <source>
        <dbReference type="SAM" id="MobiDB-lite"/>
    </source>
</evidence>
<evidence type="ECO:0000256" key="1">
    <source>
        <dbReference type="ARBA" id="ARBA00004123"/>
    </source>
</evidence>
<evidence type="ECO:0000256" key="2">
    <source>
        <dbReference type="ARBA" id="ARBA00023242"/>
    </source>
</evidence>
<dbReference type="InterPro" id="IPR004871">
    <property type="entry name" value="RSE1/DDB1/CPSF1_C"/>
</dbReference>
<evidence type="ECO:0000259" key="4">
    <source>
        <dbReference type="Pfam" id="PF03178"/>
    </source>
</evidence>
<organism evidence="7 8">
    <name type="scientific">Anaeramoeba flamelloides</name>
    <dbReference type="NCBI Taxonomy" id="1746091"/>
    <lineage>
        <taxon>Eukaryota</taxon>
        <taxon>Metamonada</taxon>
        <taxon>Anaeramoebidae</taxon>
        <taxon>Anaeramoeba</taxon>
    </lineage>
</organism>
<dbReference type="Proteomes" id="UP001146793">
    <property type="component" value="Unassembled WGS sequence"/>
</dbReference>
<dbReference type="Gene3D" id="2.130.10.10">
    <property type="entry name" value="YVTN repeat-like/Quinoprotein amine dehydrogenase"/>
    <property type="match status" value="3"/>
</dbReference>
<feature type="compositionally biased region" description="Low complexity" evidence="3">
    <location>
        <begin position="697"/>
        <end position="712"/>
    </location>
</feature>
<dbReference type="EMBL" id="JANTQA010000047">
    <property type="protein sequence ID" value="KAJ3433349.1"/>
    <property type="molecule type" value="Genomic_DNA"/>
</dbReference>
<feature type="domain" description="RSE1/DDB1/CPSF1 first beta-propeller" evidence="5">
    <location>
        <begin position="13"/>
        <end position="368"/>
    </location>
</feature>